<protein>
    <submittedName>
        <fullName evidence="2">Uncharacterized protein</fullName>
    </submittedName>
</protein>
<name>A0A137PFB1_CONC2</name>
<dbReference type="InterPro" id="IPR019026">
    <property type="entry name" value="Peptidase_M64_IgA"/>
</dbReference>
<feature type="chain" id="PRO_5007294815" evidence="1">
    <location>
        <begin position="21"/>
        <end position="567"/>
    </location>
</feature>
<dbReference type="InterPro" id="IPR024079">
    <property type="entry name" value="MetalloPept_cat_dom_sf"/>
</dbReference>
<evidence type="ECO:0000313" key="2">
    <source>
        <dbReference type="EMBL" id="KXN73686.1"/>
    </source>
</evidence>
<feature type="signal peptide" evidence="1">
    <location>
        <begin position="1"/>
        <end position="20"/>
    </location>
</feature>
<keyword evidence="3" id="KW-1185">Reference proteome</keyword>
<evidence type="ECO:0000313" key="3">
    <source>
        <dbReference type="Proteomes" id="UP000070444"/>
    </source>
</evidence>
<dbReference type="Pfam" id="PF09471">
    <property type="entry name" value="Peptidase_M64"/>
    <property type="match status" value="1"/>
</dbReference>
<dbReference type="OrthoDB" id="2961863at2759"/>
<dbReference type="GO" id="GO:0008237">
    <property type="term" value="F:metallopeptidase activity"/>
    <property type="evidence" value="ECO:0007669"/>
    <property type="project" value="InterPro"/>
</dbReference>
<proteinExistence type="predicted"/>
<keyword evidence="1" id="KW-0732">Signal</keyword>
<evidence type="ECO:0000256" key="1">
    <source>
        <dbReference type="SAM" id="SignalP"/>
    </source>
</evidence>
<organism evidence="2 3">
    <name type="scientific">Conidiobolus coronatus (strain ATCC 28846 / CBS 209.66 / NRRL 28638)</name>
    <name type="common">Delacroixia coronata</name>
    <dbReference type="NCBI Taxonomy" id="796925"/>
    <lineage>
        <taxon>Eukaryota</taxon>
        <taxon>Fungi</taxon>
        <taxon>Fungi incertae sedis</taxon>
        <taxon>Zoopagomycota</taxon>
        <taxon>Entomophthoromycotina</taxon>
        <taxon>Entomophthoromycetes</taxon>
        <taxon>Entomophthorales</taxon>
        <taxon>Ancylistaceae</taxon>
        <taxon>Conidiobolus</taxon>
    </lineage>
</organism>
<accession>A0A137PFB1</accession>
<dbReference type="Proteomes" id="UP000070444">
    <property type="component" value="Unassembled WGS sequence"/>
</dbReference>
<sequence length="567" mass="65186">MKSLAVVTLVLQTLLLQVSGQVYYKKFIRNTDDSCEILEDSELNYFGDLKDDRDIKIFSKNQVITPFDSGLDNKIQPQIYETYSKNKEVSQDQLDRSCSKRKTTAQVSNKVRRADSNTEIRKVVDNGDPANRIDVVFMGDGYTLEQRNNFFDDIKRLTKDMFEGVTFKSWLPLFNIWAIHVPSAESGIGYNGPKNTPFKLYREHGQLRVIYPGDEDFARATCKLTGPGGCDYPSLIANDNYYGGVGGEFVVSTRSERTGTFVLRHEMGHSFIDTGDEYDNSWAYSGVNSADSLDKVGWKKWLTGPLREEREIYRMLEYPWHDLSKGPKSYNFTSDGAYHRHFLQVSVSAAGEQDSLEFLLDGKPLPWKSRGSDDREFYGWEGDYGFSKGQHTFSVRSKTPSTNKDVPRMIASVTLHEYGNEKEFRDSNSHYSAYPVWDVDRVKRLRPTKDYCLMRNITSANFCNVCKEGMWYSFLSKITLIDDVKVKNHIATVSPVKLGKLRPQNQRIKGENLKIRWYRDGVHHWFYNDLLQVPVYSGNWNVTVQLETPEVRSDPKNLLTSTKSFKV</sequence>
<dbReference type="AlphaFoldDB" id="A0A137PFB1"/>
<gene>
    <name evidence="2" type="ORF">CONCODRAFT_3372</name>
</gene>
<dbReference type="EMBL" id="KQ964433">
    <property type="protein sequence ID" value="KXN73686.1"/>
    <property type="molecule type" value="Genomic_DNA"/>
</dbReference>
<reference evidence="2 3" key="1">
    <citation type="journal article" date="2015" name="Genome Biol. Evol.">
        <title>Phylogenomic analyses indicate that early fungi evolved digesting cell walls of algal ancestors of land plants.</title>
        <authorList>
            <person name="Chang Y."/>
            <person name="Wang S."/>
            <person name="Sekimoto S."/>
            <person name="Aerts A.L."/>
            <person name="Choi C."/>
            <person name="Clum A."/>
            <person name="LaButti K.M."/>
            <person name="Lindquist E.A."/>
            <person name="Yee Ngan C."/>
            <person name="Ohm R.A."/>
            <person name="Salamov A.A."/>
            <person name="Grigoriev I.V."/>
            <person name="Spatafora J.W."/>
            <person name="Berbee M.L."/>
        </authorList>
    </citation>
    <scope>NUCLEOTIDE SEQUENCE [LARGE SCALE GENOMIC DNA]</scope>
    <source>
        <strain evidence="2 3">NRRL 28638</strain>
    </source>
</reference>
<dbReference type="Gene3D" id="3.40.390.10">
    <property type="entry name" value="Collagenase (Catalytic Domain)"/>
    <property type="match status" value="1"/>
</dbReference>